<dbReference type="GO" id="GO:0016887">
    <property type="term" value="F:ATP hydrolysis activity"/>
    <property type="evidence" value="ECO:0007669"/>
    <property type="project" value="InterPro"/>
</dbReference>
<dbReference type="FunFam" id="3.40.50.300:FF:000299">
    <property type="entry name" value="ABC transporter ATP-binding protein/permease"/>
    <property type="match status" value="1"/>
</dbReference>
<keyword evidence="4 9" id="KW-0812">Transmembrane</keyword>
<feature type="transmembrane region" description="Helical" evidence="9">
    <location>
        <begin position="83"/>
        <end position="108"/>
    </location>
</feature>
<evidence type="ECO:0008006" key="14">
    <source>
        <dbReference type="Google" id="ProtNLM"/>
    </source>
</evidence>
<protein>
    <recommendedName>
        <fullName evidence="14">Type I secretion system permease/ATPase</fullName>
    </recommendedName>
</protein>
<dbReference type="InterPro" id="IPR017750">
    <property type="entry name" value="ATPase_T1SS"/>
</dbReference>
<keyword evidence="6" id="KW-0067">ATP-binding</keyword>
<feature type="domain" description="ABC transporter" evidence="10">
    <location>
        <begin position="289"/>
        <end position="524"/>
    </location>
</feature>
<dbReference type="CDD" id="cd03245">
    <property type="entry name" value="ABCC_bacteriocin_exporters"/>
    <property type="match status" value="1"/>
</dbReference>
<feature type="transmembrane region" description="Helical" evidence="9">
    <location>
        <begin position="202"/>
        <end position="220"/>
    </location>
</feature>
<evidence type="ECO:0000256" key="4">
    <source>
        <dbReference type="ARBA" id="ARBA00022692"/>
    </source>
</evidence>
<dbReference type="Pfam" id="PF00005">
    <property type="entry name" value="ABC_tran"/>
    <property type="match status" value="1"/>
</dbReference>
<dbReference type="PANTHER" id="PTHR24221:SF248">
    <property type="entry name" value="ABC TRANSPORTER TRANSMEMBRANE REGION"/>
    <property type="match status" value="1"/>
</dbReference>
<dbReference type="PROSITE" id="PS00211">
    <property type="entry name" value="ABC_TRANSPORTER_1"/>
    <property type="match status" value="1"/>
</dbReference>
<evidence type="ECO:0000256" key="2">
    <source>
        <dbReference type="ARBA" id="ARBA00022448"/>
    </source>
</evidence>
<dbReference type="InterPro" id="IPR011527">
    <property type="entry name" value="ABC1_TM_dom"/>
</dbReference>
<evidence type="ECO:0000313" key="12">
    <source>
        <dbReference type="EMBL" id="OQX34239.1"/>
    </source>
</evidence>
<feature type="domain" description="ABC transmembrane type-1" evidence="11">
    <location>
        <begin position="20"/>
        <end position="255"/>
    </location>
</feature>
<dbReference type="SUPFAM" id="SSF90123">
    <property type="entry name" value="ABC transporter transmembrane region"/>
    <property type="match status" value="1"/>
</dbReference>
<dbReference type="Proteomes" id="UP000243361">
    <property type="component" value="Unassembled WGS sequence"/>
</dbReference>
<dbReference type="InterPro" id="IPR017871">
    <property type="entry name" value="ABC_transporter-like_CS"/>
</dbReference>
<evidence type="ECO:0000313" key="13">
    <source>
        <dbReference type="Proteomes" id="UP000243361"/>
    </source>
</evidence>
<evidence type="ECO:0000259" key="11">
    <source>
        <dbReference type="PROSITE" id="PS50929"/>
    </source>
</evidence>
<dbReference type="SMART" id="SM00382">
    <property type="entry name" value="AAA"/>
    <property type="match status" value="1"/>
</dbReference>
<dbReference type="SUPFAM" id="SSF52540">
    <property type="entry name" value="P-loop containing nucleoside triphosphate hydrolases"/>
    <property type="match status" value="1"/>
</dbReference>
<evidence type="ECO:0000256" key="1">
    <source>
        <dbReference type="ARBA" id="ARBA00004651"/>
    </source>
</evidence>
<keyword evidence="13" id="KW-1185">Reference proteome</keyword>
<dbReference type="Pfam" id="PF00664">
    <property type="entry name" value="ABC_membrane"/>
    <property type="match status" value="1"/>
</dbReference>
<dbReference type="PANTHER" id="PTHR24221">
    <property type="entry name" value="ATP-BINDING CASSETTE SUB-FAMILY B"/>
    <property type="match status" value="1"/>
</dbReference>
<evidence type="ECO:0000256" key="5">
    <source>
        <dbReference type="ARBA" id="ARBA00022741"/>
    </source>
</evidence>
<dbReference type="InterPro" id="IPR003593">
    <property type="entry name" value="AAA+_ATPase"/>
</dbReference>
<name>A0A657Q4Q2_9GAMM</name>
<dbReference type="Gene3D" id="1.20.1560.10">
    <property type="entry name" value="ABC transporter type 1, transmembrane domain"/>
    <property type="match status" value="1"/>
</dbReference>
<evidence type="ECO:0000256" key="3">
    <source>
        <dbReference type="ARBA" id="ARBA00022475"/>
    </source>
</evidence>
<keyword evidence="7 9" id="KW-1133">Transmembrane helix</keyword>
<dbReference type="PROSITE" id="PS50929">
    <property type="entry name" value="ABC_TM1F"/>
    <property type="match status" value="1"/>
</dbReference>
<dbReference type="GO" id="GO:0034040">
    <property type="term" value="F:ATPase-coupled lipid transmembrane transporter activity"/>
    <property type="evidence" value="ECO:0007669"/>
    <property type="project" value="TreeGrafter"/>
</dbReference>
<dbReference type="GO" id="GO:0005524">
    <property type="term" value="F:ATP binding"/>
    <property type="evidence" value="ECO:0007669"/>
    <property type="project" value="UniProtKB-KW"/>
</dbReference>
<dbReference type="GO" id="GO:0005886">
    <property type="term" value="C:plasma membrane"/>
    <property type="evidence" value="ECO:0007669"/>
    <property type="project" value="UniProtKB-SubCell"/>
</dbReference>
<dbReference type="InterPro" id="IPR036640">
    <property type="entry name" value="ABC1_TM_sf"/>
</dbReference>
<dbReference type="Gene3D" id="3.40.50.300">
    <property type="entry name" value="P-loop containing nucleotide triphosphate hydrolases"/>
    <property type="match status" value="1"/>
</dbReference>
<dbReference type="PROSITE" id="PS50893">
    <property type="entry name" value="ABC_TRANSPORTER_2"/>
    <property type="match status" value="1"/>
</dbReference>
<gene>
    <name evidence="12" type="ORF">B0D84_03680</name>
</gene>
<evidence type="ECO:0000256" key="8">
    <source>
        <dbReference type="ARBA" id="ARBA00023136"/>
    </source>
</evidence>
<feature type="transmembrane region" description="Helical" evidence="9">
    <location>
        <begin position="114"/>
        <end position="134"/>
    </location>
</feature>
<dbReference type="InterPro" id="IPR039421">
    <property type="entry name" value="Type_1_exporter"/>
</dbReference>
<keyword evidence="2" id="KW-0813">Transport</keyword>
<proteinExistence type="predicted"/>
<accession>A0A657Q4Q2</accession>
<reference evidence="12" key="1">
    <citation type="submission" date="2017-02" db="EMBL/GenBank/DDBJ databases">
        <title>Novel co-symbiosis in the unique lucinid bivalve Phacoides pectinatus.</title>
        <authorList>
            <person name="Lim S.J."/>
            <person name="Davis B.G."/>
            <person name="Gill D.E."/>
            <person name="Engel A.S."/>
            <person name="Anderson L.C."/>
            <person name="Campbell B.J."/>
        </authorList>
    </citation>
    <scope>NUCLEOTIDE SEQUENCE [LARGE SCALE GENOMIC DNA]</scope>
    <source>
        <strain evidence="12">LUC13016_P6</strain>
    </source>
</reference>
<evidence type="ECO:0000256" key="9">
    <source>
        <dbReference type="SAM" id="Phobius"/>
    </source>
</evidence>
<dbReference type="GO" id="GO:0140359">
    <property type="term" value="F:ABC-type transporter activity"/>
    <property type="evidence" value="ECO:0007669"/>
    <property type="project" value="InterPro"/>
</dbReference>
<dbReference type="NCBIfam" id="TIGR03375">
    <property type="entry name" value="type_I_sec_LssB"/>
    <property type="match status" value="1"/>
</dbReference>
<comment type="caution">
    <text evidence="12">The sequence shown here is derived from an EMBL/GenBank/DDBJ whole genome shotgun (WGS) entry which is preliminary data.</text>
</comment>
<dbReference type="InterPro" id="IPR027417">
    <property type="entry name" value="P-loop_NTPase"/>
</dbReference>
<dbReference type="AlphaFoldDB" id="A0A657Q4Q2"/>
<evidence type="ECO:0000256" key="6">
    <source>
        <dbReference type="ARBA" id="ARBA00022840"/>
    </source>
</evidence>
<sequence length="533" mass="58019">MASRFWGLGCPKIFHEVATLLILFDFILKSLRAYFVDNAGKRADVLLSSRIFEQVLNLKLHACPSSSGVFANRLREFETLREFFSSAFVVALVDLPFILLFLVIIYLIGGSVVLAPAIAVPVVLLTGVLLQWPLRRAVDKEIDQKSQKHGVILETIGALETVKALGAESRMQMEWERFVGQAAKTSLGARLITGTGINFSQMIMQLVTVGVVVLGVYQIIAGEMSIGGLIACTIIAGRAMAPLGQIAGLLSRFNHAMAALKSLNEIMALPVEREPGTRFLSRSEVRGEVEFKDLTFAYPGAEIPALRELNFHIAPGEKVAFIGPVGSGKTTVSRLLAGFYEPTEGAVLIDSTDVRQIDPADVRSHIGMVMQEVILFQGTVRDNIAIGAPFADDAMILEAAKLAGVHDFVSRHPQGYDWVVGERGSALSGGQRQAIGLARALLSNPDILVLDEPTSMMDMQAEKAFMTRLGQALGDKTLVLITHRPTLLALVDRIIILGNGSIVRDDARSRVMRMAKKATEAKRQKARQEPGHE</sequence>
<keyword evidence="3" id="KW-1003">Cell membrane</keyword>
<evidence type="ECO:0000259" key="10">
    <source>
        <dbReference type="PROSITE" id="PS50893"/>
    </source>
</evidence>
<evidence type="ECO:0000256" key="7">
    <source>
        <dbReference type="ARBA" id="ARBA00022989"/>
    </source>
</evidence>
<keyword evidence="5" id="KW-0547">Nucleotide-binding</keyword>
<comment type="subcellular location">
    <subcellularLocation>
        <location evidence="1">Cell membrane</location>
        <topology evidence="1">Multi-pass membrane protein</topology>
    </subcellularLocation>
</comment>
<dbReference type="EMBL" id="MUIE01000241">
    <property type="protein sequence ID" value="OQX34239.1"/>
    <property type="molecule type" value="Genomic_DNA"/>
</dbReference>
<organism evidence="12 13">
    <name type="scientific">Candidatus Sedimenticola endophacoides</name>
    <dbReference type="NCBI Taxonomy" id="2548426"/>
    <lineage>
        <taxon>Bacteria</taxon>
        <taxon>Pseudomonadati</taxon>
        <taxon>Pseudomonadota</taxon>
        <taxon>Gammaproteobacteria</taxon>
        <taxon>Chromatiales</taxon>
        <taxon>Sedimenticolaceae</taxon>
        <taxon>Sedimenticola</taxon>
    </lineage>
</organism>
<keyword evidence="8 9" id="KW-0472">Membrane</keyword>
<dbReference type="CDD" id="cd18587">
    <property type="entry name" value="ABC_6TM_LapB_like"/>
    <property type="match status" value="1"/>
</dbReference>
<dbReference type="InterPro" id="IPR003439">
    <property type="entry name" value="ABC_transporter-like_ATP-bd"/>
</dbReference>